<proteinExistence type="inferred from homology"/>
<dbReference type="Pfam" id="PF00959">
    <property type="entry name" value="Phage_lysozyme"/>
    <property type="match status" value="1"/>
</dbReference>
<keyword evidence="3 4" id="KW-0378">Hydrolase</keyword>
<dbReference type="InterPro" id="IPR023346">
    <property type="entry name" value="Lysozyme-like_dom_sf"/>
</dbReference>
<dbReference type="Proteomes" id="UP000494115">
    <property type="component" value="Unassembled WGS sequence"/>
</dbReference>
<keyword evidence="5" id="KW-1185">Reference proteome</keyword>
<evidence type="ECO:0000256" key="2">
    <source>
        <dbReference type="ARBA" id="ARBA00022638"/>
    </source>
</evidence>
<dbReference type="EMBL" id="CADIKM010000031">
    <property type="protein sequence ID" value="CAB3798821.1"/>
    <property type="molecule type" value="Genomic_DNA"/>
</dbReference>
<sequence length="88" mass="9320">MAVTRIVKVPLSPGEKLAYTDFVFNEGSGNFASSTLVRKLNAGDHAGACNELSRWDKAEVEGEAVALAGLTKRRAAERLVCLGDAAAR</sequence>
<keyword evidence="1 3" id="KW-0929">Antimicrobial</keyword>
<dbReference type="InterPro" id="IPR023347">
    <property type="entry name" value="Lysozyme_dom_sf"/>
</dbReference>
<dbReference type="InterPro" id="IPR051018">
    <property type="entry name" value="Bacteriophage_GH24"/>
</dbReference>
<organism evidence="4 5">
    <name type="scientific">Pararobbsia alpina</name>
    <dbReference type="NCBI Taxonomy" id="621374"/>
    <lineage>
        <taxon>Bacteria</taxon>
        <taxon>Pseudomonadati</taxon>
        <taxon>Pseudomonadota</taxon>
        <taxon>Betaproteobacteria</taxon>
        <taxon>Burkholderiales</taxon>
        <taxon>Burkholderiaceae</taxon>
        <taxon>Pararobbsia</taxon>
    </lineage>
</organism>
<dbReference type="InterPro" id="IPR002196">
    <property type="entry name" value="Glyco_hydro_24"/>
</dbReference>
<dbReference type="GO" id="GO:0016998">
    <property type="term" value="P:cell wall macromolecule catabolic process"/>
    <property type="evidence" value="ECO:0007669"/>
    <property type="project" value="InterPro"/>
</dbReference>
<gene>
    <name evidence="4" type="primary">rrrD</name>
    <name evidence="4" type="ORF">LMG28138_04532</name>
</gene>
<dbReference type="AlphaFoldDB" id="A0A6S7D8S9"/>
<protein>
    <recommendedName>
        <fullName evidence="3">Lysozyme</fullName>
        <ecNumber evidence="3">3.2.1.17</ecNumber>
    </recommendedName>
</protein>
<evidence type="ECO:0000313" key="5">
    <source>
        <dbReference type="Proteomes" id="UP000494115"/>
    </source>
</evidence>
<dbReference type="SUPFAM" id="SSF53955">
    <property type="entry name" value="Lysozyme-like"/>
    <property type="match status" value="1"/>
</dbReference>
<comment type="similarity">
    <text evidence="3">Belongs to the glycosyl hydrolase 24 family.</text>
</comment>
<reference evidence="4 5" key="1">
    <citation type="submission" date="2020-04" db="EMBL/GenBank/DDBJ databases">
        <authorList>
            <person name="De Canck E."/>
        </authorList>
    </citation>
    <scope>NUCLEOTIDE SEQUENCE [LARGE SCALE GENOMIC DNA]</scope>
    <source>
        <strain evidence="4 5">LMG 28138</strain>
    </source>
</reference>
<evidence type="ECO:0000313" key="4">
    <source>
        <dbReference type="EMBL" id="CAB3798821.1"/>
    </source>
</evidence>
<keyword evidence="2 3" id="KW-0081">Bacteriolytic enzyme</keyword>
<dbReference type="PANTHER" id="PTHR38107">
    <property type="match status" value="1"/>
</dbReference>
<accession>A0A6S7D8S9</accession>
<dbReference type="GO" id="GO:0003796">
    <property type="term" value="F:lysozyme activity"/>
    <property type="evidence" value="ECO:0007669"/>
    <property type="project" value="UniProtKB-EC"/>
</dbReference>
<comment type="catalytic activity">
    <reaction evidence="3">
        <text>Hydrolysis of (1-&gt;4)-beta-linkages between N-acetylmuramic acid and N-acetyl-D-glucosamine residues in a peptidoglycan and between N-acetyl-D-glucosamine residues in chitodextrins.</text>
        <dbReference type="EC" id="3.2.1.17"/>
    </reaction>
</comment>
<dbReference type="Gene3D" id="1.10.530.40">
    <property type="match status" value="1"/>
</dbReference>
<dbReference type="PANTHER" id="PTHR38107:SF3">
    <property type="entry name" value="LYSOZYME RRRD-RELATED"/>
    <property type="match status" value="1"/>
</dbReference>
<name>A0A6S7D8S9_9BURK</name>
<evidence type="ECO:0000256" key="1">
    <source>
        <dbReference type="ARBA" id="ARBA00022529"/>
    </source>
</evidence>
<keyword evidence="3 4" id="KW-0326">Glycosidase</keyword>
<dbReference type="GO" id="GO:0009253">
    <property type="term" value="P:peptidoglycan catabolic process"/>
    <property type="evidence" value="ECO:0007669"/>
    <property type="project" value="InterPro"/>
</dbReference>
<dbReference type="EC" id="3.2.1.17" evidence="3"/>
<dbReference type="GO" id="GO:0031640">
    <property type="term" value="P:killing of cells of another organism"/>
    <property type="evidence" value="ECO:0007669"/>
    <property type="project" value="UniProtKB-KW"/>
</dbReference>
<dbReference type="GO" id="GO:0042742">
    <property type="term" value="P:defense response to bacterium"/>
    <property type="evidence" value="ECO:0007669"/>
    <property type="project" value="UniProtKB-KW"/>
</dbReference>
<evidence type="ECO:0000256" key="3">
    <source>
        <dbReference type="RuleBase" id="RU003788"/>
    </source>
</evidence>